<dbReference type="SUPFAM" id="SSF47240">
    <property type="entry name" value="Ferritin-like"/>
    <property type="match status" value="1"/>
</dbReference>
<proteinExistence type="predicted"/>
<keyword evidence="4" id="KW-1185">Reference proteome</keyword>
<evidence type="ECO:0000256" key="1">
    <source>
        <dbReference type="SAM" id="Phobius"/>
    </source>
</evidence>
<dbReference type="EMBL" id="JAALFG010000001">
    <property type="protein sequence ID" value="NGP16943.1"/>
    <property type="molecule type" value="Genomic_DNA"/>
</dbReference>
<evidence type="ECO:0000259" key="2">
    <source>
        <dbReference type="Pfam" id="PF02915"/>
    </source>
</evidence>
<keyword evidence="1" id="KW-0472">Membrane</keyword>
<dbReference type="RefSeq" id="WP_164533171.1">
    <property type="nucleotide sequence ID" value="NZ_JAALFG010000001.1"/>
</dbReference>
<comment type="caution">
    <text evidence="3">The sequence shown here is derived from an EMBL/GenBank/DDBJ whole genome shotgun (WGS) entry which is preliminary data.</text>
</comment>
<reference evidence="3 4" key="1">
    <citation type="submission" date="2020-02" db="EMBL/GenBank/DDBJ databases">
        <authorList>
            <person name="Khan S.A."/>
            <person name="Jeon C.O."/>
            <person name="Chun B.H."/>
        </authorList>
    </citation>
    <scope>NUCLEOTIDE SEQUENCE [LARGE SCALE GENOMIC DNA]</scope>
    <source>
        <strain evidence="3 4">H239</strain>
    </source>
</reference>
<gene>
    <name evidence="3" type="ORF">G5575_03900</name>
</gene>
<reference evidence="3 4" key="2">
    <citation type="submission" date="2020-03" db="EMBL/GenBank/DDBJ databases">
        <title>Devosia chinhatensis sp. nov., isolated from a hexachlorocyclohexane (HCH) dump site in India.</title>
        <authorList>
            <person name="Kumar M."/>
            <person name="Lal R."/>
        </authorList>
    </citation>
    <scope>NUCLEOTIDE SEQUENCE [LARGE SCALE GENOMIC DNA]</scope>
    <source>
        <strain evidence="3 4">H239</strain>
    </source>
</reference>
<name>A0A6M1SRC7_9HYPH</name>
<dbReference type="InterPro" id="IPR003251">
    <property type="entry name" value="Rr_diiron-bd_dom"/>
</dbReference>
<dbReference type="PANTHER" id="PTHR33531">
    <property type="entry name" value="RUBRERYTHRIN SUBFAMILY"/>
    <property type="match status" value="1"/>
</dbReference>
<dbReference type="Proteomes" id="UP000474802">
    <property type="component" value="Unassembled WGS sequence"/>
</dbReference>
<feature type="domain" description="Rubrerythrin diiron-binding" evidence="2">
    <location>
        <begin position="19"/>
        <end position="154"/>
    </location>
</feature>
<dbReference type="InterPro" id="IPR009078">
    <property type="entry name" value="Ferritin-like_SF"/>
</dbReference>
<dbReference type="GO" id="GO:0016491">
    <property type="term" value="F:oxidoreductase activity"/>
    <property type="evidence" value="ECO:0007669"/>
    <property type="project" value="InterPro"/>
</dbReference>
<dbReference type="AlphaFoldDB" id="A0A6M1SRC7"/>
<accession>A0A6M1SRC7</accession>
<evidence type="ECO:0000313" key="4">
    <source>
        <dbReference type="Proteomes" id="UP000474802"/>
    </source>
</evidence>
<dbReference type="Gene3D" id="1.20.1260.10">
    <property type="match status" value="1"/>
</dbReference>
<evidence type="ECO:0000313" key="3">
    <source>
        <dbReference type="EMBL" id="NGP16943.1"/>
    </source>
</evidence>
<organism evidence="3 4">
    <name type="scientific">Devosia aurantiaca</name>
    <dbReference type="NCBI Taxonomy" id="2714858"/>
    <lineage>
        <taxon>Bacteria</taxon>
        <taxon>Pseudomonadati</taxon>
        <taxon>Pseudomonadota</taxon>
        <taxon>Alphaproteobacteria</taxon>
        <taxon>Hyphomicrobiales</taxon>
        <taxon>Devosiaceae</taxon>
        <taxon>Devosia</taxon>
    </lineage>
</organism>
<feature type="transmembrane region" description="Helical" evidence="1">
    <location>
        <begin position="170"/>
        <end position="191"/>
    </location>
</feature>
<dbReference type="CDD" id="cd01045">
    <property type="entry name" value="Ferritin_like_AB"/>
    <property type="match status" value="1"/>
</dbReference>
<dbReference type="PANTHER" id="PTHR33531:SF10">
    <property type="entry name" value="BLR7895 PROTEIN"/>
    <property type="match status" value="1"/>
</dbReference>
<keyword evidence="1" id="KW-1133">Transmembrane helix</keyword>
<dbReference type="GO" id="GO:0046872">
    <property type="term" value="F:metal ion binding"/>
    <property type="evidence" value="ECO:0007669"/>
    <property type="project" value="InterPro"/>
</dbReference>
<protein>
    <submittedName>
        <fullName evidence="3">Ferritin family protein</fullName>
    </submittedName>
</protein>
<dbReference type="InterPro" id="IPR012347">
    <property type="entry name" value="Ferritin-like"/>
</dbReference>
<dbReference type="Pfam" id="PF02915">
    <property type="entry name" value="Rubrerythrin"/>
    <property type="match status" value="1"/>
</dbReference>
<keyword evidence="1" id="KW-0812">Transmembrane</keyword>
<sequence>MLSLWPDLRREFATLSDREILSLAIAAEEEDGRLYSELAARLGDAFPQCVALFEGMAAAEDEQRRRLLDLYVNRFGRRLVPIRREHVRGFLPRKSIWLMQDFGLDRAKQEVLKLEESASRFYLAAATQATEASVQKLFCDLAAEEKAHAMWAKQLGDTVGSADAKRRQRWLLNVAALGGALVFAAGILIGLL</sequence>